<keyword evidence="4" id="KW-1185">Reference proteome</keyword>
<dbReference type="PANTHER" id="PTHR37984:SF5">
    <property type="entry name" value="PROTEIN NYNRIN-LIKE"/>
    <property type="match status" value="1"/>
</dbReference>
<dbReference type="InterPro" id="IPR041577">
    <property type="entry name" value="RT_RNaseH_2"/>
</dbReference>
<comment type="caution">
    <text evidence="3">The sequence shown here is derived from an EMBL/GenBank/DDBJ whole genome shotgun (WGS) entry which is preliminary data.</text>
</comment>
<proteinExistence type="predicted"/>
<evidence type="ECO:0000256" key="1">
    <source>
        <dbReference type="ARBA" id="ARBA00023268"/>
    </source>
</evidence>
<dbReference type="Proteomes" id="UP000499080">
    <property type="component" value="Unassembled WGS sequence"/>
</dbReference>
<evidence type="ECO:0000259" key="2">
    <source>
        <dbReference type="Pfam" id="PF17919"/>
    </source>
</evidence>
<accession>A0A4Y2S0Q3</accession>
<dbReference type="Pfam" id="PF17919">
    <property type="entry name" value="RT_RNaseH_2"/>
    <property type="match status" value="1"/>
</dbReference>
<organism evidence="3 4">
    <name type="scientific">Araneus ventricosus</name>
    <name type="common">Orbweaver spider</name>
    <name type="synonym">Epeira ventricosa</name>
    <dbReference type="NCBI Taxonomy" id="182803"/>
    <lineage>
        <taxon>Eukaryota</taxon>
        <taxon>Metazoa</taxon>
        <taxon>Ecdysozoa</taxon>
        <taxon>Arthropoda</taxon>
        <taxon>Chelicerata</taxon>
        <taxon>Arachnida</taxon>
        <taxon>Araneae</taxon>
        <taxon>Araneomorphae</taxon>
        <taxon>Entelegynae</taxon>
        <taxon>Araneoidea</taxon>
        <taxon>Araneidae</taxon>
        <taxon>Araneus</taxon>
    </lineage>
</organism>
<feature type="domain" description="Reverse transcriptase/retrotransposon-derived protein RNase H-like" evidence="2">
    <location>
        <begin position="36"/>
        <end position="118"/>
    </location>
</feature>
<dbReference type="PANTHER" id="PTHR37984">
    <property type="entry name" value="PROTEIN CBG26694"/>
    <property type="match status" value="1"/>
</dbReference>
<dbReference type="GO" id="GO:0071897">
    <property type="term" value="P:DNA biosynthetic process"/>
    <property type="evidence" value="ECO:0007669"/>
    <property type="project" value="UniProtKB-ARBA"/>
</dbReference>
<dbReference type="InterPro" id="IPR043502">
    <property type="entry name" value="DNA/RNA_pol_sf"/>
</dbReference>
<dbReference type="InterPro" id="IPR050951">
    <property type="entry name" value="Retrovirus_Pol_polyprotein"/>
</dbReference>
<evidence type="ECO:0000313" key="4">
    <source>
        <dbReference type="Proteomes" id="UP000499080"/>
    </source>
</evidence>
<keyword evidence="1" id="KW-0511">Multifunctional enzyme</keyword>
<dbReference type="GO" id="GO:0003824">
    <property type="term" value="F:catalytic activity"/>
    <property type="evidence" value="ECO:0007669"/>
    <property type="project" value="UniProtKB-KW"/>
</dbReference>
<dbReference type="Gene3D" id="3.30.70.270">
    <property type="match status" value="1"/>
</dbReference>
<dbReference type="SUPFAM" id="SSF56672">
    <property type="entry name" value="DNA/RNA polymerases"/>
    <property type="match status" value="1"/>
</dbReference>
<dbReference type="EMBL" id="BGPR01019362">
    <property type="protein sequence ID" value="GBN81692.1"/>
    <property type="molecule type" value="Genomic_DNA"/>
</dbReference>
<evidence type="ECO:0000313" key="3">
    <source>
        <dbReference type="EMBL" id="GBN81692.1"/>
    </source>
</evidence>
<sequence length="120" mass="13901">MLNFYRRFIPTAAKMQTVLNDFLKNSKKNDKRLIAWNEESSDVFKKCKLDLVDSATLFYFQKNHPISITVDASDVSLGTLVTHTENGSRPIALFSRKLTLTKKYRTYDRELLAIYAAIYL</sequence>
<name>A0A4Y2S0Q3_ARAVE</name>
<dbReference type="AlphaFoldDB" id="A0A4Y2S0Q3"/>
<reference evidence="3 4" key="1">
    <citation type="journal article" date="2019" name="Sci. Rep.">
        <title>Orb-weaving spider Araneus ventricosus genome elucidates the spidroin gene catalogue.</title>
        <authorList>
            <person name="Kono N."/>
            <person name="Nakamura H."/>
            <person name="Ohtoshi R."/>
            <person name="Moran D.A.P."/>
            <person name="Shinohara A."/>
            <person name="Yoshida Y."/>
            <person name="Fujiwara M."/>
            <person name="Mori M."/>
            <person name="Tomita M."/>
            <person name="Arakawa K."/>
        </authorList>
    </citation>
    <scope>NUCLEOTIDE SEQUENCE [LARGE SCALE GENOMIC DNA]</scope>
</reference>
<gene>
    <name evidence="3" type="ORF">AVEN_88312_1</name>
</gene>
<dbReference type="OrthoDB" id="7698356at2759"/>
<dbReference type="InterPro" id="IPR043128">
    <property type="entry name" value="Rev_trsase/Diguanyl_cyclase"/>
</dbReference>
<protein>
    <recommendedName>
        <fullName evidence="2">Reverse transcriptase/retrotransposon-derived protein RNase H-like domain-containing protein</fullName>
    </recommendedName>
</protein>